<organism evidence="12 13">
    <name type="scientific">Apatococcus lobatus</name>
    <dbReference type="NCBI Taxonomy" id="904363"/>
    <lineage>
        <taxon>Eukaryota</taxon>
        <taxon>Viridiplantae</taxon>
        <taxon>Chlorophyta</taxon>
        <taxon>core chlorophytes</taxon>
        <taxon>Trebouxiophyceae</taxon>
        <taxon>Chlorellales</taxon>
        <taxon>Chlorellaceae</taxon>
        <taxon>Apatococcus</taxon>
    </lineage>
</organism>
<feature type="compositionally biased region" description="Low complexity" evidence="9">
    <location>
        <begin position="1088"/>
        <end position="1102"/>
    </location>
</feature>
<accession>A0AAW1SB14</accession>
<comment type="subcellular location">
    <subcellularLocation>
        <location evidence="1">Endoplasmic reticulum membrane</location>
    </subcellularLocation>
</comment>
<evidence type="ECO:0000313" key="12">
    <source>
        <dbReference type="EMBL" id="KAK9843021.1"/>
    </source>
</evidence>
<feature type="compositionally biased region" description="Basic and acidic residues" evidence="9">
    <location>
        <begin position="358"/>
        <end position="388"/>
    </location>
</feature>
<evidence type="ECO:0000256" key="9">
    <source>
        <dbReference type="SAM" id="MobiDB-lite"/>
    </source>
</evidence>
<evidence type="ECO:0000313" key="13">
    <source>
        <dbReference type="Proteomes" id="UP001438707"/>
    </source>
</evidence>
<keyword evidence="4" id="KW-0256">Endoplasmic reticulum</keyword>
<evidence type="ECO:0000256" key="6">
    <source>
        <dbReference type="ARBA" id="ARBA00023055"/>
    </source>
</evidence>
<feature type="region of interest" description="Disordered" evidence="9">
    <location>
        <begin position="936"/>
        <end position="972"/>
    </location>
</feature>
<feature type="region of interest" description="Disordered" evidence="9">
    <location>
        <begin position="555"/>
        <end position="583"/>
    </location>
</feature>
<keyword evidence="13" id="KW-1185">Reference proteome</keyword>
<dbReference type="PANTHER" id="PTHR13466:SF0">
    <property type="entry name" value="SMP-LTD DOMAIN-CONTAINING PROTEIN"/>
    <property type="match status" value="1"/>
</dbReference>
<evidence type="ECO:0000256" key="4">
    <source>
        <dbReference type="ARBA" id="ARBA00022824"/>
    </source>
</evidence>
<proteinExistence type="predicted"/>
<feature type="region of interest" description="Disordered" evidence="9">
    <location>
        <begin position="1012"/>
        <end position="1283"/>
    </location>
</feature>
<feature type="domain" description="SMP-LTD" evidence="11">
    <location>
        <begin position="604"/>
        <end position="908"/>
    </location>
</feature>
<feature type="transmembrane region" description="Helical" evidence="10">
    <location>
        <begin position="55"/>
        <end position="81"/>
    </location>
</feature>
<keyword evidence="3 10" id="KW-0812">Transmembrane</keyword>
<evidence type="ECO:0000256" key="7">
    <source>
        <dbReference type="ARBA" id="ARBA00023121"/>
    </source>
</evidence>
<evidence type="ECO:0000256" key="2">
    <source>
        <dbReference type="ARBA" id="ARBA00022448"/>
    </source>
</evidence>
<dbReference type="PANTHER" id="PTHR13466">
    <property type="entry name" value="TEX2 PROTEIN-RELATED"/>
    <property type="match status" value="1"/>
</dbReference>
<dbReference type="InterPro" id="IPR031468">
    <property type="entry name" value="SMP_LBD"/>
</dbReference>
<feature type="compositionally biased region" description="Low complexity" evidence="9">
    <location>
        <begin position="1038"/>
        <end position="1052"/>
    </location>
</feature>
<feature type="compositionally biased region" description="Polar residues" evidence="9">
    <location>
        <begin position="1154"/>
        <end position="1164"/>
    </location>
</feature>
<feature type="region of interest" description="Disordered" evidence="9">
    <location>
        <begin position="421"/>
        <end position="523"/>
    </location>
</feature>
<name>A0AAW1SB14_9CHLO</name>
<protein>
    <recommendedName>
        <fullName evidence="11">SMP-LTD domain-containing protein</fullName>
    </recommendedName>
</protein>
<evidence type="ECO:0000259" key="11">
    <source>
        <dbReference type="PROSITE" id="PS51847"/>
    </source>
</evidence>
<evidence type="ECO:0000256" key="1">
    <source>
        <dbReference type="ARBA" id="ARBA00004586"/>
    </source>
</evidence>
<evidence type="ECO:0000256" key="5">
    <source>
        <dbReference type="ARBA" id="ARBA00022989"/>
    </source>
</evidence>
<dbReference type="CDD" id="cd21675">
    <property type="entry name" value="SMP_TEX2"/>
    <property type="match status" value="1"/>
</dbReference>
<keyword evidence="2" id="KW-0813">Transport</keyword>
<keyword evidence="6" id="KW-0445">Lipid transport</keyword>
<feature type="compositionally biased region" description="Low complexity" evidence="9">
    <location>
        <begin position="1131"/>
        <end position="1143"/>
    </location>
</feature>
<evidence type="ECO:0000256" key="10">
    <source>
        <dbReference type="SAM" id="Phobius"/>
    </source>
</evidence>
<reference evidence="12 13" key="1">
    <citation type="journal article" date="2024" name="Nat. Commun.">
        <title>Phylogenomics reveals the evolutionary origins of lichenization in chlorophyte algae.</title>
        <authorList>
            <person name="Puginier C."/>
            <person name="Libourel C."/>
            <person name="Otte J."/>
            <person name="Skaloud P."/>
            <person name="Haon M."/>
            <person name="Grisel S."/>
            <person name="Petersen M."/>
            <person name="Berrin J.G."/>
            <person name="Delaux P.M."/>
            <person name="Dal Grande F."/>
            <person name="Keller J."/>
        </authorList>
    </citation>
    <scope>NUCLEOTIDE SEQUENCE [LARGE SCALE GENOMIC DNA]</scope>
    <source>
        <strain evidence="12 13">SAG 2145</strain>
    </source>
</reference>
<dbReference type="GO" id="GO:0008289">
    <property type="term" value="F:lipid binding"/>
    <property type="evidence" value="ECO:0007669"/>
    <property type="project" value="UniProtKB-KW"/>
</dbReference>
<dbReference type="GO" id="GO:0005789">
    <property type="term" value="C:endoplasmic reticulum membrane"/>
    <property type="evidence" value="ECO:0007669"/>
    <property type="project" value="UniProtKB-SubCell"/>
</dbReference>
<evidence type="ECO:0000256" key="3">
    <source>
        <dbReference type="ARBA" id="ARBA00022692"/>
    </source>
</evidence>
<feature type="compositionally biased region" description="Polar residues" evidence="9">
    <location>
        <begin position="1218"/>
        <end position="1229"/>
    </location>
</feature>
<feature type="region of interest" description="Disordered" evidence="9">
    <location>
        <begin position="721"/>
        <end position="790"/>
    </location>
</feature>
<sequence>MQKEAVEGDSDNLPEASTVSWLREHASLLVGTASGLYIIRCLPNMVSAIGFQFHVLPLLLMGAIMGILGLLGALALLVYLITTKDAPKPTSESLSDFGAVPTEEGTSGVVDAEKPVLVSGPGKALALAGRDVSRPAGQTGGVPGVDMPPHSIMLHGSYSGTIWTVPSTSWKRSDIVGGWPPKTIGAKAVTGMRRWHANLQDNTLHLTTLDPSKPGQAGKEDAKGMQQAAADIPLEGCTVTVVTEGLRGKTRWTRKAPLEVSHPSGQLLDGRSSFMLFAVGSAAKEQWFNAITWACQQGGDAAGVEALYSNFCANAYALGLAPYPQLSGEDMTANESMNALKAAGEAKAGRGWLGSWRSGKDSKGADAKAEARAEAKAAKDAKKAEKQAAKAKAANLHSSSPPAFVDPSELDQLWMRTNSQRNKVKAPDSPFNAAASSPGTPTSPLPEGPSLSIRMPSEEAPGQELKVMTKSAPASQAVSRSSTRPSSPMPILPQQHSGSGNQAGEPEQAAGTSPAGPGLASKSVTFSKSLPKDIAHLPSRPESPATDVGSVVGRLRSHSESAARDSSIPAVPSTPPQQAGPSQLKAAPLFEPHHVDGHPMKGYPTMLVEHAINALLARVGFDLLRNPVIKQKIQEKIQAKVNNQRVPEYIQSLQILDLHLGNNVPTISNLRAMPSPSTTIWPQALFHFDWQGEIEVVVECKVNVRDAPAWATFEKAMQSLEGTEQQAAAASSEAMHRPADDHPGGSSADSSEDESDPLQRPAPLSRAEEADTTTPPKTPKEAVKPKGFSGLLQTQMAQNLRKRITTNVRSFAEATAESINKMQLRVCIDIRSLRGDICAWLPPPPGDRLWYSFLSAPSLELDVKPVVGGRWLKHTTQAGRVSKWIAAKISSGITKNMVFPSCNDLVLPGLLAIDHPQAAARFPAKPAFDTLVPEAKSKVDDKASGKASSKPTEVPPAASTEPGASLKYPSDAKSARPALGGLLRLNAHKDAAIQQQSQKAGAAASLPSMIELSSKPAPTQSPGDAAPLHFPAPETLEAPTPGAGTQPATATQHDSDNGPPKGSQHTSGPADASEMPNVDTGAYARMGLATTPTPTLSSSPAAVAESADNAAPQQTSPAGPGDAPAVKSTEPHAPSLLSHAASSPRHDPIHHASEVSTNQASAGPSSADDTGAATDKAKTVRRSVSELPAAGQKLPETQSAPVEEGRPSSARVVAPANLRSSASQQQQPDGSKRDKASVWFKSLEAQHPKWTHQGVKLVESWQSWRGPGQEQPKSPKPIKPVEL</sequence>
<evidence type="ECO:0000256" key="8">
    <source>
        <dbReference type="ARBA" id="ARBA00023136"/>
    </source>
</evidence>
<feature type="compositionally biased region" description="Basic and acidic residues" evidence="9">
    <location>
        <begin position="1144"/>
        <end position="1153"/>
    </location>
</feature>
<dbReference type="GO" id="GO:0006869">
    <property type="term" value="P:lipid transport"/>
    <property type="evidence" value="ECO:0007669"/>
    <property type="project" value="UniProtKB-KW"/>
</dbReference>
<keyword evidence="7" id="KW-0446">Lipid-binding</keyword>
<keyword evidence="8 10" id="KW-0472">Membrane</keyword>
<feature type="compositionally biased region" description="Low complexity" evidence="9">
    <location>
        <begin position="724"/>
        <end position="733"/>
    </location>
</feature>
<keyword evidence="5 10" id="KW-1133">Transmembrane helix</keyword>
<feature type="compositionally biased region" description="Basic and acidic residues" evidence="9">
    <location>
        <begin position="734"/>
        <end position="743"/>
    </location>
</feature>
<comment type="caution">
    <text evidence="12">The sequence shown here is derived from an EMBL/GenBank/DDBJ whole genome shotgun (WGS) entry which is preliminary data.</text>
</comment>
<feature type="compositionally biased region" description="Pro residues" evidence="9">
    <location>
        <begin position="1274"/>
        <end position="1283"/>
    </location>
</feature>
<feature type="region of interest" description="Disordered" evidence="9">
    <location>
        <begin position="351"/>
        <end position="406"/>
    </location>
</feature>
<feature type="transmembrane region" description="Helical" evidence="10">
    <location>
        <begin position="25"/>
        <end position="43"/>
    </location>
</feature>
<dbReference type="PROSITE" id="PS51847">
    <property type="entry name" value="SMP"/>
    <property type="match status" value="1"/>
</dbReference>
<dbReference type="EMBL" id="JALJOS010000002">
    <property type="protein sequence ID" value="KAK9843021.1"/>
    <property type="molecule type" value="Genomic_DNA"/>
</dbReference>
<dbReference type="Proteomes" id="UP001438707">
    <property type="component" value="Unassembled WGS sequence"/>
</dbReference>
<gene>
    <name evidence="12" type="ORF">WJX74_005735</name>
</gene>